<organism evidence="2 3">
    <name type="scientific">Sphagnum jensenii</name>
    <dbReference type="NCBI Taxonomy" id="128206"/>
    <lineage>
        <taxon>Eukaryota</taxon>
        <taxon>Viridiplantae</taxon>
        <taxon>Streptophyta</taxon>
        <taxon>Embryophyta</taxon>
        <taxon>Bryophyta</taxon>
        <taxon>Sphagnophytina</taxon>
        <taxon>Sphagnopsida</taxon>
        <taxon>Sphagnales</taxon>
        <taxon>Sphagnaceae</taxon>
        <taxon>Sphagnum</taxon>
    </lineage>
</organism>
<proteinExistence type="predicted"/>
<dbReference type="InterPro" id="IPR021109">
    <property type="entry name" value="Peptidase_aspartic_dom_sf"/>
</dbReference>
<sequence length="64" mass="7330">HTEKIVLNIISTPHHPIILGLPWLEAHNLIIDWHSRTLTFSTQRCTSQEPHAQKNTLSSLVKNL</sequence>
<keyword evidence="3" id="KW-1185">Reference proteome</keyword>
<feature type="non-terminal residue" evidence="2">
    <location>
        <position position="64"/>
    </location>
</feature>
<evidence type="ECO:0000313" key="3">
    <source>
        <dbReference type="Proteomes" id="UP001497522"/>
    </source>
</evidence>
<dbReference type="Gene3D" id="2.40.70.10">
    <property type="entry name" value="Acid Proteases"/>
    <property type="match status" value="1"/>
</dbReference>
<gene>
    <name evidence="2" type="ORF">CSSPJE1EN2_LOCUS16202</name>
</gene>
<dbReference type="EMBL" id="OZ023704">
    <property type="protein sequence ID" value="CAK9873730.1"/>
    <property type="molecule type" value="Genomic_DNA"/>
</dbReference>
<feature type="region of interest" description="Disordered" evidence="1">
    <location>
        <begin position="45"/>
        <end position="64"/>
    </location>
</feature>
<evidence type="ECO:0000313" key="2">
    <source>
        <dbReference type="EMBL" id="CAK9873730.1"/>
    </source>
</evidence>
<evidence type="ECO:0000256" key="1">
    <source>
        <dbReference type="SAM" id="MobiDB-lite"/>
    </source>
</evidence>
<protein>
    <submittedName>
        <fullName evidence="2">Uncharacterized protein</fullName>
    </submittedName>
</protein>
<name>A0ABP1BEL4_9BRYO</name>
<accession>A0ABP1BEL4</accession>
<reference evidence="2" key="1">
    <citation type="submission" date="2024-03" db="EMBL/GenBank/DDBJ databases">
        <authorList>
            <consortium name="ELIXIR-Norway"/>
            <consortium name="Elixir Norway"/>
        </authorList>
    </citation>
    <scope>NUCLEOTIDE SEQUENCE</scope>
</reference>
<feature type="non-terminal residue" evidence="2">
    <location>
        <position position="1"/>
    </location>
</feature>
<dbReference type="Proteomes" id="UP001497522">
    <property type="component" value="Chromosome 3"/>
</dbReference>